<keyword evidence="3" id="KW-1185">Reference proteome</keyword>
<keyword evidence="1" id="KW-0732">Signal</keyword>
<protein>
    <submittedName>
        <fullName evidence="2">Uncharacterized protein</fullName>
    </submittedName>
</protein>
<evidence type="ECO:0000256" key="1">
    <source>
        <dbReference type="SAM" id="SignalP"/>
    </source>
</evidence>
<evidence type="ECO:0000313" key="3">
    <source>
        <dbReference type="Proteomes" id="UP001152599"/>
    </source>
</evidence>
<organism evidence="2 3">
    <name type="scientific">Profundicola chukchiensis</name>
    <dbReference type="NCBI Taxonomy" id="2961959"/>
    <lineage>
        <taxon>Bacteria</taxon>
        <taxon>Pseudomonadati</taxon>
        <taxon>Bacteroidota</taxon>
        <taxon>Flavobacteriia</taxon>
        <taxon>Flavobacteriales</taxon>
        <taxon>Weeksellaceae</taxon>
        <taxon>Profundicola</taxon>
    </lineage>
</organism>
<proteinExistence type="predicted"/>
<dbReference type="EMBL" id="JANCMU010000002">
    <property type="protein sequence ID" value="MDG4945997.1"/>
    <property type="molecule type" value="Genomic_DNA"/>
</dbReference>
<dbReference type="AlphaFoldDB" id="A0A9X4MYM7"/>
<sequence length="407" mass="44944">MNLKLFKIQKIFLCCLGIFLLSGTQLSFGQCDPDNHVWFNDGSSGEYGYFDVGTAEQPINPAQKVIVGETNTFTQFGDIGFNIDGRLYGVSYSNGPSTLYLINGNTIELIQNSNIDNPGFRGNSLSFLPDGTGLRGVGNTSASQYSKVYRFKIEYDDNGTASYTHTLWKDFSQGALQQQFNGRPAGDFVYLNGKIYSSWEKKSNGSFNGDYRLLVITVNPSTYDYESHVELGKIKHYSKGLAGLNGELYSIGDYVAERSNKISGLFKLNISNPPINNTGFIDQEVIHSSTDADINYFGATSKQEVFGGECPSCTQEPTLGEVEGNTKIGISTMNRDVADTSWAEGVQNGFIKLDSKSLGFVPTRLTSNQRDNLNAEEGMMIWNITNQCLEFYNGTKWVCGQNKCNTN</sequence>
<dbReference type="SUPFAM" id="SSF63829">
    <property type="entry name" value="Calcium-dependent phosphotriesterase"/>
    <property type="match status" value="1"/>
</dbReference>
<name>A0A9X4MYM7_9FLAO</name>
<comment type="caution">
    <text evidence="2">The sequence shown here is derived from an EMBL/GenBank/DDBJ whole genome shotgun (WGS) entry which is preliminary data.</text>
</comment>
<evidence type="ECO:0000313" key="2">
    <source>
        <dbReference type="EMBL" id="MDG4945997.1"/>
    </source>
</evidence>
<gene>
    <name evidence="2" type="ORF">NMK71_06190</name>
</gene>
<dbReference type="RefSeq" id="WP_304420508.1">
    <property type="nucleotide sequence ID" value="NZ_JANCMU010000002.1"/>
</dbReference>
<reference evidence="2" key="1">
    <citation type="submission" date="2022-07" db="EMBL/GenBank/DDBJ databases">
        <title>Description and genome-wide analysis of Profundicola chukchiensis gen. nov., sp. nov., marine bacteria isolated from bottom sediments of the Chukchi Sea.</title>
        <authorList>
            <person name="Romanenko L."/>
            <person name="Otstavnykh N."/>
            <person name="Kurilenko V."/>
            <person name="Eremeev V."/>
            <person name="Velansky P."/>
            <person name="Mikhailov V."/>
            <person name="Isaeva M."/>
        </authorList>
    </citation>
    <scope>NUCLEOTIDE SEQUENCE</scope>
    <source>
        <strain evidence="2">KMM 9713</strain>
    </source>
</reference>
<feature type="chain" id="PRO_5040900873" evidence="1">
    <location>
        <begin position="30"/>
        <end position="407"/>
    </location>
</feature>
<feature type="signal peptide" evidence="1">
    <location>
        <begin position="1"/>
        <end position="29"/>
    </location>
</feature>
<dbReference type="Proteomes" id="UP001152599">
    <property type="component" value="Unassembled WGS sequence"/>
</dbReference>
<accession>A0A9X4MYM7</accession>